<organism evidence="1">
    <name type="scientific">marine metagenome</name>
    <dbReference type="NCBI Taxonomy" id="408172"/>
    <lineage>
        <taxon>unclassified sequences</taxon>
        <taxon>metagenomes</taxon>
        <taxon>ecological metagenomes</taxon>
    </lineage>
</organism>
<dbReference type="AlphaFoldDB" id="A0A382W6M1"/>
<gene>
    <name evidence="1" type="ORF">METZ01_LOCUS407291</name>
</gene>
<feature type="non-terminal residue" evidence="1">
    <location>
        <position position="1"/>
    </location>
</feature>
<protein>
    <submittedName>
        <fullName evidence="1">Uncharacterized protein</fullName>
    </submittedName>
</protein>
<reference evidence="1" key="1">
    <citation type="submission" date="2018-05" db="EMBL/GenBank/DDBJ databases">
        <authorList>
            <person name="Lanie J.A."/>
            <person name="Ng W.-L."/>
            <person name="Kazmierczak K.M."/>
            <person name="Andrzejewski T.M."/>
            <person name="Davidsen T.M."/>
            <person name="Wayne K.J."/>
            <person name="Tettelin H."/>
            <person name="Glass J.I."/>
            <person name="Rusch D."/>
            <person name="Podicherti R."/>
            <person name="Tsui H.-C.T."/>
            <person name="Winkler M.E."/>
        </authorList>
    </citation>
    <scope>NUCLEOTIDE SEQUENCE</scope>
</reference>
<evidence type="ECO:0000313" key="1">
    <source>
        <dbReference type="EMBL" id="SVD54437.1"/>
    </source>
</evidence>
<name>A0A382W6M1_9ZZZZ</name>
<sequence length="38" mass="4342">VANPQASVQDCRRWAEVRVEAVNHALKGIPEDKIRFHT</sequence>
<proteinExistence type="predicted"/>
<feature type="non-terminal residue" evidence="1">
    <location>
        <position position="38"/>
    </location>
</feature>
<accession>A0A382W6M1</accession>
<dbReference type="EMBL" id="UINC01157448">
    <property type="protein sequence ID" value="SVD54437.1"/>
    <property type="molecule type" value="Genomic_DNA"/>
</dbReference>